<evidence type="ECO:0000256" key="1">
    <source>
        <dbReference type="ARBA" id="ARBA00006484"/>
    </source>
</evidence>
<comment type="caution">
    <text evidence="4">The sequence shown here is derived from an EMBL/GenBank/DDBJ whole genome shotgun (WGS) entry which is preliminary data.</text>
</comment>
<proteinExistence type="inferred from homology"/>
<comment type="similarity">
    <text evidence="1">Belongs to the short-chain dehydrogenases/reductases (SDR) family.</text>
</comment>
<dbReference type="Proteomes" id="UP001220324">
    <property type="component" value="Unassembled WGS sequence"/>
</dbReference>
<feature type="transmembrane region" description="Helical" evidence="3">
    <location>
        <begin position="20"/>
        <end position="39"/>
    </location>
</feature>
<keyword evidence="3" id="KW-0812">Transmembrane</keyword>
<evidence type="ECO:0000256" key="2">
    <source>
        <dbReference type="ARBA" id="ARBA00023002"/>
    </source>
</evidence>
<keyword evidence="2" id="KW-0560">Oxidoreductase</keyword>
<dbReference type="PANTHER" id="PTHR24322:SF736">
    <property type="entry name" value="RETINOL DEHYDROGENASE 10"/>
    <property type="match status" value="1"/>
</dbReference>
<organism evidence="4 5">
    <name type="scientific">Penicillium frequentans</name>
    <dbReference type="NCBI Taxonomy" id="3151616"/>
    <lineage>
        <taxon>Eukaryota</taxon>
        <taxon>Fungi</taxon>
        <taxon>Dikarya</taxon>
        <taxon>Ascomycota</taxon>
        <taxon>Pezizomycotina</taxon>
        <taxon>Eurotiomycetes</taxon>
        <taxon>Eurotiomycetidae</taxon>
        <taxon>Eurotiales</taxon>
        <taxon>Aspergillaceae</taxon>
        <taxon>Penicillium</taxon>
    </lineage>
</organism>
<dbReference type="InterPro" id="IPR036291">
    <property type="entry name" value="NAD(P)-bd_dom_sf"/>
</dbReference>
<evidence type="ECO:0000313" key="5">
    <source>
        <dbReference type="Proteomes" id="UP001220324"/>
    </source>
</evidence>
<accession>A0AAD6D383</accession>
<dbReference type="PRINTS" id="PR00081">
    <property type="entry name" value="GDHRDH"/>
</dbReference>
<dbReference type="Pfam" id="PF00106">
    <property type="entry name" value="adh_short"/>
    <property type="match status" value="1"/>
</dbReference>
<reference evidence="4 5" key="1">
    <citation type="journal article" date="2023" name="IMA Fungus">
        <title>Comparative genomic study of the Penicillium genus elucidates a diverse pangenome and 15 lateral gene transfer events.</title>
        <authorList>
            <person name="Petersen C."/>
            <person name="Sorensen T."/>
            <person name="Nielsen M.R."/>
            <person name="Sondergaard T.E."/>
            <person name="Sorensen J.L."/>
            <person name="Fitzpatrick D.A."/>
            <person name="Frisvad J.C."/>
            <person name="Nielsen K.L."/>
        </authorList>
    </citation>
    <scope>NUCLEOTIDE SEQUENCE [LARGE SCALE GENOMIC DNA]</scope>
    <source>
        <strain evidence="4 5">IBT 35679</strain>
    </source>
</reference>
<dbReference type="SUPFAM" id="SSF51735">
    <property type="entry name" value="NAD(P)-binding Rossmann-fold domains"/>
    <property type="match status" value="1"/>
</dbReference>
<name>A0AAD6D383_9EURO</name>
<dbReference type="GO" id="GO:0016616">
    <property type="term" value="F:oxidoreductase activity, acting on the CH-OH group of donors, NAD or NADP as acceptor"/>
    <property type="evidence" value="ECO:0007669"/>
    <property type="project" value="TreeGrafter"/>
</dbReference>
<keyword evidence="5" id="KW-1185">Reference proteome</keyword>
<protein>
    <submittedName>
        <fullName evidence="4">NAD(P)-binding protein</fullName>
    </submittedName>
</protein>
<dbReference type="InterPro" id="IPR002347">
    <property type="entry name" value="SDR_fam"/>
</dbReference>
<evidence type="ECO:0000313" key="4">
    <source>
        <dbReference type="EMBL" id="KAJ5552720.1"/>
    </source>
</evidence>
<dbReference type="EMBL" id="JAQIZZ010000002">
    <property type="protein sequence ID" value="KAJ5552720.1"/>
    <property type="molecule type" value="Genomic_DNA"/>
</dbReference>
<keyword evidence="3" id="KW-0472">Membrane</keyword>
<sequence length="229" mass="24962">MPDMLSPLIRFLLPSENQSLITRPLTIGLGALGFIGLGYRVNAYLSTRALNDATATLPWESEREIVVVTGGSSGIGAAIVELLAQWDIKPLILDVTEPREELMIIIDDDGIEHIFFYQIDLANPEAIISVAGKVRSEHGDPTILINNAGIEFNKPILGLSESQIRRTFDVNILAHFLLAQGFLPAMVPRNHGHVVSVASLASFTTSAINVNYACTRSAALAFIRKWVKS</sequence>
<gene>
    <name evidence="4" type="ORF">N7494_002098</name>
</gene>
<evidence type="ECO:0000256" key="3">
    <source>
        <dbReference type="SAM" id="Phobius"/>
    </source>
</evidence>
<dbReference type="Gene3D" id="3.40.50.720">
    <property type="entry name" value="NAD(P)-binding Rossmann-like Domain"/>
    <property type="match status" value="1"/>
</dbReference>
<dbReference type="AlphaFoldDB" id="A0AAD6D383"/>
<dbReference type="PANTHER" id="PTHR24322">
    <property type="entry name" value="PKSB"/>
    <property type="match status" value="1"/>
</dbReference>
<keyword evidence="3" id="KW-1133">Transmembrane helix</keyword>